<evidence type="ECO:0000256" key="3">
    <source>
        <dbReference type="ARBA" id="ARBA00022729"/>
    </source>
</evidence>
<dbReference type="InterPro" id="IPR036249">
    <property type="entry name" value="Thioredoxin-like_sf"/>
</dbReference>
<comment type="caution">
    <text evidence="10">The sequence shown here is derived from an EMBL/GenBank/DDBJ whole genome shotgun (WGS) entry which is preliminary data.</text>
</comment>
<evidence type="ECO:0000259" key="9">
    <source>
        <dbReference type="Pfam" id="PF13098"/>
    </source>
</evidence>
<feature type="signal peptide" evidence="7">
    <location>
        <begin position="1"/>
        <end position="22"/>
    </location>
</feature>
<comment type="function">
    <text evidence="7">Required for disulfide bond formation in some periplasmic proteins. Acts by transferring its disulfide bond to other proteins and is reduced in the process.</text>
</comment>
<dbReference type="SUPFAM" id="SSF52833">
    <property type="entry name" value="Thioredoxin-like"/>
    <property type="match status" value="1"/>
</dbReference>
<dbReference type="InterPro" id="IPR018950">
    <property type="entry name" value="DiS-bond_isomerase_DsbC/G_N"/>
</dbReference>
<keyword evidence="4 7" id="KW-0574">Periplasm</keyword>
<organism evidence="10 11">
    <name type="scientific">Alcanivorax nanhaiticus</name>
    <dbReference type="NCBI Taxonomy" id="1177154"/>
    <lineage>
        <taxon>Bacteria</taxon>
        <taxon>Pseudomonadati</taxon>
        <taxon>Pseudomonadota</taxon>
        <taxon>Gammaproteobacteria</taxon>
        <taxon>Oceanospirillales</taxon>
        <taxon>Alcanivoracaceae</taxon>
        <taxon>Alcanivorax</taxon>
    </lineage>
</organism>
<feature type="domain" description="Disulphide bond isomerase DsbC/G N-terminal" evidence="8">
    <location>
        <begin position="34"/>
        <end position="78"/>
    </location>
</feature>
<evidence type="ECO:0000256" key="4">
    <source>
        <dbReference type="ARBA" id="ARBA00022764"/>
    </source>
</evidence>
<keyword evidence="11" id="KW-1185">Reference proteome</keyword>
<dbReference type="Pfam" id="PF13098">
    <property type="entry name" value="Thioredoxin_2"/>
    <property type="match status" value="1"/>
</dbReference>
<keyword evidence="6 7" id="KW-0676">Redox-active center</keyword>
<keyword evidence="3 7" id="KW-0732">Signal</keyword>
<dbReference type="CDD" id="cd03020">
    <property type="entry name" value="DsbA_DsbC_DsbG"/>
    <property type="match status" value="1"/>
</dbReference>
<dbReference type="SUPFAM" id="SSF54423">
    <property type="entry name" value="DsbC/DsbG N-terminal domain-like"/>
    <property type="match status" value="1"/>
</dbReference>
<dbReference type="OrthoDB" id="9780340at2"/>
<dbReference type="STRING" id="1177154.Y5S_03719"/>
<name>A0A095SAR0_9GAMM</name>
<dbReference type="EMBL" id="ARXV01000024">
    <property type="protein sequence ID" value="KGD61711.1"/>
    <property type="molecule type" value="Genomic_DNA"/>
</dbReference>
<dbReference type="InterPro" id="IPR051470">
    <property type="entry name" value="Thiol:disulfide_interchange"/>
</dbReference>
<feature type="domain" description="Thioredoxin-like fold" evidence="9">
    <location>
        <begin position="112"/>
        <end position="232"/>
    </location>
</feature>
<evidence type="ECO:0000313" key="10">
    <source>
        <dbReference type="EMBL" id="KGD61711.1"/>
    </source>
</evidence>
<evidence type="ECO:0000256" key="5">
    <source>
        <dbReference type="ARBA" id="ARBA00023157"/>
    </source>
</evidence>
<dbReference type="InterPro" id="IPR012336">
    <property type="entry name" value="Thioredoxin-like_fold"/>
</dbReference>
<protein>
    <recommendedName>
        <fullName evidence="7">Thiol:disulfide interchange protein</fullName>
    </recommendedName>
</protein>
<reference evidence="10 11" key="1">
    <citation type="submission" date="2012-09" db="EMBL/GenBank/DDBJ databases">
        <title>Genome Sequence of alkane-degrading Bacterium Alcanivorax sp. 19-m-6.</title>
        <authorList>
            <person name="Lai Q."/>
            <person name="Shao Z."/>
        </authorList>
    </citation>
    <scope>NUCLEOTIDE SEQUENCE [LARGE SCALE GENOMIC DNA]</scope>
    <source>
        <strain evidence="10 11">19-m-6</strain>
    </source>
</reference>
<dbReference type="Pfam" id="PF10411">
    <property type="entry name" value="DsbC_N"/>
    <property type="match status" value="1"/>
</dbReference>
<evidence type="ECO:0000256" key="1">
    <source>
        <dbReference type="ARBA" id="ARBA00004418"/>
    </source>
</evidence>
<evidence type="ECO:0000259" key="8">
    <source>
        <dbReference type="Pfam" id="PF10411"/>
    </source>
</evidence>
<dbReference type="eggNOG" id="COG1651">
    <property type="taxonomic scope" value="Bacteria"/>
</dbReference>
<comment type="similarity">
    <text evidence="2 7">Belongs to the thioredoxin family. DsbC subfamily.</text>
</comment>
<dbReference type="PANTHER" id="PTHR35272">
    <property type="entry name" value="THIOL:DISULFIDE INTERCHANGE PROTEIN DSBC-RELATED"/>
    <property type="match status" value="1"/>
</dbReference>
<evidence type="ECO:0000256" key="2">
    <source>
        <dbReference type="ARBA" id="ARBA00009813"/>
    </source>
</evidence>
<sequence length="236" mass="26304">MRKNILKAAAVTAMLWSAASSAQSVQLDLSDPSKNKLDSIVSLPIKSLKAVEANGEILFMSENGRFVLRGQLYDIWYKDTLDTSAQIQDAATRIHFERMGADLDDYNTLTIGTGDKQVVAFVDPLCSVCHKLMKDAEKLGRNYTFKFVVVPALGEESNKLARKVYCAKDRQGSLDAYMQNTLETVPQKSSCDTKQYDLTLMMAHLLDVKGVPFVVAPDGRYSQGRPQELQQWLEGK</sequence>
<accession>A0A095SAR0</accession>
<dbReference type="InterPro" id="IPR033954">
    <property type="entry name" value="DiS-bond_Isoase_DsbC/G"/>
</dbReference>
<evidence type="ECO:0000256" key="7">
    <source>
        <dbReference type="RuleBase" id="RU364038"/>
    </source>
</evidence>
<evidence type="ECO:0000256" key="6">
    <source>
        <dbReference type="ARBA" id="ARBA00023284"/>
    </source>
</evidence>
<feature type="chain" id="PRO_5010007072" description="Thiol:disulfide interchange protein" evidence="7">
    <location>
        <begin position="23"/>
        <end position="236"/>
    </location>
</feature>
<dbReference type="InterPro" id="IPR009094">
    <property type="entry name" value="DiS-bond_isomerase_DsbC/G_N_sf"/>
</dbReference>
<dbReference type="PANTHER" id="PTHR35272:SF3">
    <property type="entry name" value="THIOL:DISULFIDE INTERCHANGE PROTEIN DSBC"/>
    <property type="match status" value="1"/>
</dbReference>
<proteinExistence type="inferred from homology"/>
<keyword evidence="5" id="KW-1015">Disulfide bond</keyword>
<dbReference type="Gene3D" id="3.40.30.10">
    <property type="entry name" value="Glutaredoxin"/>
    <property type="match status" value="1"/>
</dbReference>
<gene>
    <name evidence="10" type="ORF">Y5S_03719</name>
</gene>
<dbReference type="PATRIC" id="fig|1177154.3.peg.3722"/>
<dbReference type="Proteomes" id="UP000029444">
    <property type="component" value="Unassembled WGS sequence"/>
</dbReference>
<dbReference type="Gene3D" id="3.10.450.70">
    <property type="entry name" value="Disulphide bond isomerase, DsbC/G, N-terminal"/>
    <property type="match status" value="1"/>
</dbReference>
<comment type="subcellular location">
    <subcellularLocation>
        <location evidence="1 7">Periplasm</location>
    </subcellularLocation>
</comment>
<dbReference type="RefSeq" id="WP_035235306.1">
    <property type="nucleotide sequence ID" value="NZ_ARXV01000024.1"/>
</dbReference>
<evidence type="ECO:0000313" key="11">
    <source>
        <dbReference type="Proteomes" id="UP000029444"/>
    </source>
</evidence>
<dbReference type="AlphaFoldDB" id="A0A095SAR0"/>
<dbReference type="GO" id="GO:0042597">
    <property type="term" value="C:periplasmic space"/>
    <property type="evidence" value="ECO:0007669"/>
    <property type="project" value="UniProtKB-SubCell"/>
</dbReference>